<feature type="transmembrane region" description="Helical" evidence="5">
    <location>
        <begin position="94"/>
        <end position="116"/>
    </location>
</feature>
<keyword evidence="5" id="KW-0812">Transmembrane</keyword>
<dbReference type="GO" id="GO:0016020">
    <property type="term" value="C:membrane"/>
    <property type="evidence" value="ECO:0007669"/>
    <property type="project" value="UniProtKB-SubCell"/>
</dbReference>
<dbReference type="PANTHER" id="PTHR11360">
    <property type="entry name" value="MONOCARBOXYLATE TRANSPORTER"/>
    <property type="match status" value="1"/>
</dbReference>
<dbReference type="InterPro" id="IPR050327">
    <property type="entry name" value="Proton-linked_MCT"/>
</dbReference>
<proteinExistence type="inferred from homology"/>
<reference evidence="6" key="2">
    <citation type="submission" date="2020-05" db="EMBL/GenBank/DDBJ databases">
        <authorList>
            <person name="Kim H.-S."/>
            <person name="Proctor R.H."/>
            <person name="Brown D.W."/>
        </authorList>
    </citation>
    <scope>NUCLEOTIDE SEQUENCE</scope>
    <source>
        <strain evidence="6">NRRL 20472</strain>
    </source>
</reference>
<feature type="transmembrane region" description="Helical" evidence="5">
    <location>
        <begin position="216"/>
        <end position="235"/>
    </location>
</feature>
<feature type="transmembrane region" description="Helical" evidence="5">
    <location>
        <begin position="326"/>
        <end position="344"/>
    </location>
</feature>
<dbReference type="AlphaFoldDB" id="A0A8H4U1Z6"/>
<keyword evidence="5" id="KW-1133">Transmembrane helix</keyword>
<reference evidence="6" key="1">
    <citation type="journal article" date="2020" name="BMC Genomics">
        <title>Correction to: Identification and distribution of gene clusters required for synthesis of sphingolipid metabolism inhibitors in diverse species of the filamentous fungus Fusarium.</title>
        <authorList>
            <person name="Kim H.S."/>
            <person name="Lohmar J.M."/>
            <person name="Busman M."/>
            <person name="Brown D.W."/>
            <person name="Naumann T.A."/>
            <person name="Divon H.H."/>
            <person name="Lysoe E."/>
            <person name="Uhlig S."/>
            <person name="Proctor R.H."/>
        </authorList>
    </citation>
    <scope>NUCLEOTIDE SEQUENCE</scope>
    <source>
        <strain evidence="6">NRRL 20472</strain>
    </source>
</reference>
<evidence type="ECO:0000313" key="7">
    <source>
        <dbReference type="Proteomes" id="UP000622797"/>
    </source>
</evidence>
<comment type="subcellular location">
    <subcellularLocation>
        <location evidence="1">Membrane</location>
        <topology evidence="1">Multi-pass membrane protein</topology>
    </subcellularLocation>
</comment>
<feature type="transmembrane region" description="Helical" evidence="5">
    <location>
        <begin position="297"/>
        <end position="319"/>
    </location>
</feature>
<evidence type="ECO:0000256" key="2">
    <source>
        <dbReference type="ARBA" id="ARBA00006727"/>
    </source>
</evidence>
<name>A0A8H4U1Z6_9HYPO</name>
<comment type="similarity">
    <text evidence="2">Belongs to the major facilitator superfamily. Monocarboxylate porter (TC 2.A.1.13) family.</text>
</comment>
<feature type="transmembrane region" description="Helical" evidence="5">
    <location>
        <begin position="55"/>
        <end position="74"/>
    </location>
</feature>
<dbReference type="InterPro" id="IPR036259">
    <property type="entry name" value="MFS_trans_sf"/>
</dbReference>
<protein>
    <recommendedName>
        <fullName evidence="8">MFS monocarboxylate transporter</fullName>
    </recommendedName>
</protein>
<dbReference type="InterPro" id="IPR011701">
    <property type="entry name" value="MFS"/>
</dbReference>
<dbReference type="Proteomes" id="UP000622797">
    <property type="component" value="Unassembled WGS sequence"/>
</dbReference>
<keyword evidence="3" id="KW-0325">Glycoprotein</keyword>
<dbReference type="Pfam" id="PF07690">
    <property type="entry name" value="MFS_1"/>
    <property type="match status" value="1"/>
</dbReference>
<evidence type="ECO:0000313" key="6">
    <source>
        <dbReference type="EMBL" id="KAF4968004.1"/>
    </source>
</evidence>
<evidence type="ECO:0000256" key="3">
    <source>
        <dbReference type="ARBA" id="ARBA00023180"/>
    </source>
</evidence>
<evidence type="ECO:0000256" key="1">
    <source>
        <dbReference type="ARBA" id="ARBA00004141"/>
    </source>
</evidence>
<keyword evidence="5" id="KW-0472">Membrane</keyword>
<gene>
    <name evidence="6" type="ORF">FSARC_4565</name>
</gene>
<dbReference type="SUPFAM" id="SSF103473">
    <property type="entry name" value="MFS general substrate transporter"/>
    <property type="match status" value="1"/>
</dbReference>
<feature type="transmembrane region" description="Helical" evidence="5">
    <location>
        <begin position="183"/>
        <end position="204"/>
    </location>
</feature>
<dbReference type="PANTHER" id="PTHR11360:SF287">
    <property type="entry name" value="MFS MONOCARBOXYLATE TRANSPORTER"/>
    <property type="match status" value="1"/>
</dbReference>
<keyword evidence="7" id="KW-1185">Reference proteome</keyword>
<feature type="transmembrane region" description="Helical" evidence="5">
    <location>
        <begin position="436"/>
        <end position="459"/>
    </location>
</feature>
<feature type="compositionally biased region" description="Polar residues" evidence="4">
    <location>
        <begin position="1"/>
        <end position="14"/>
    </location>
</feature>
<dbReference type="OrthoDB" id="2213137at2759"/>
<comment type="caution">
    <text evidence="6">The sequence shown here is derived from an EMBL/GenBank/DDBJ whole genome shotgun (WGS) entry which is preliminary data.</text>
</comment>
<organism evidence="6 7">
    <name type="scientific">Fusarium sarcochroum</name>
    <dbReference type="NCBI Taxonomy" id="1208366"/>
    <lineage>
        <taxon>Eukaryota</taxon>
        <taxon>Fungi</taxon>
        <taxon>Dikarya</taxon>
        <taxon>Ascomycota</taxon>
        <taxon>Pezizomycotina</taxon>
        <taxon>Sordariomycetes</taxon>
        <taxon>Hypocreomycetidae</taxon>
        <taxon>Hypocreales</taxon>
        <taxon>Nectriaceae</taxon>
        <taxon>Fusarium</taxon>
        <taxon>Fusarium lateritium species complex</taxon>
    </lineage>
</organism>
<dbReference type="EMBL" id="JABEXW010000212">
    <property type="protein sequence ID" value="KAF4968004.1"/>
    <property type="molecule type" value="Genomic_DNA"/>
</dbReference>
<feature type="transmembrane region" description="Helical" evidence="5">
    <location>
        <begin position="256"/>
        <end position="277"/>
    </location>
</feature>
<dbReference type="Gene3D" id="1.20.1250.20">
    <property type="entry name" value="MFS general substrate transporter like domains"/>
    <property type="match status" value="2"/>
</dbReference>
<feature type="transmembrane region" description="Helical" evidence="5">
    <location>
        <begin position="350"/>
        <end position="369"/>
    </location>
</feature>
<evidence type="ECO:0000256" key="4">
    <source>
        <dbReference type="SAM" id="MobiDB-lite"/>
    </source>
</evidence>
<accession>A0A8H4U1Z6</accession>
<dbReference type="GO" id="GO:0022857">
    <property type="term" value="F:transmembrane transporter activity"/>
    <property type="evidence" value="ECO:0007669"/>
    <property type="project" value="InterPro"/>
</dbReference>
<sequence>MHSTSSVELHSPISQPGHRQGDNEIITTRHSRTGDDSLERQQEFSLPSVDKGKDAWLFLFASFFLEALVWGFPFSFGVFQDYYHSHEPFAESSGIATIGTCAMGIMYFAFPIAVALQRLYPRLARWAPSFGIISLCLALILSSFSQNVTHLILTQGVLYAIAASFAYCPCMAWLEEWFVRRRGLAFGVMWSGTGTGGIAIPLILETLLQKYGFRTTLRIWAASLLVLSSPAFFFVKPRIPASSTGSGRLRINLGFVYDRTFILYQVANIVESLGYFLPTIYLPYYARSVLKASPFLAAFTVLLINVSNAAGIFLMGILADRWHITTCILISTVGAVLATFFLWGFAGKLVILYVFCVLYGLFAGSYVGTWPGVSRQVVSNHAGHESSPNGRSFDPTMVTGFLIAGRGIGNIVSGPLSEALLKATSTQGQSGRIWGLGSYGAVIIFTGVTALGGGSSYIWKKLGWLL</sequence>
<evidence type="ECO:0000256" key="5">
    <source>
        <dbReference type="SAM" id="Phobius"/>
    </source>
</evidence>
<evidence type="ECO:0008006" key="8">
    <source>
        <dbReference type="Google" id="ProtNLM"/>
    </source>
</evidence>
<feature type="transmembrane region" description="Helical" evidence="5">
    <location>
        <begin position="123"/>
        <end position="144"/>
    </location>
</feature>
<feature type="transmembrane region" description="Helical" evidence="5">
    <location>
        <begin position="156"/>
        <end position="174"/>
    </location>
</feature>
<feature type="region of interest" description="Disordered" evidence="4">
    <location>
        <begin position="1"/>
        <end position="24"/>
    </location>
</feature>